<name>A0A0A9B4T2_ARUDO</name>
<sequence length="30" mass="3395">MKRCRNFRIAVAEYQVQSFSSEGTESTGPD</sequence>
<evidence type="ECO:0000313" key="1">
    <source>
        <dbReference type="EMBL" id="JAD58396.1"/>
    </source>
</evidence>
<proteinExistence type="predicted"/>
<dbReference type="AlphaFoldDB" id="A0A0A9B4T2"/>
<accession>A0A0A9B4T2</accession>
<protein>
    <submittedName>
        <fullName evidence="1">Uncharacterized protein</fullName>
    </submittedName>
</protein>
<reference evidence="1" key="2">
    <citation type="journal article" date="2015" name="Data Brief">
        <title>Shoot transcriptome of the giant reed, Arundo donax.</title>
        <authorList>
            <person name="Barrero R.A."/>
            <person name="Guerrero F.D."/>
            <person name="Moolhuijzen P."/>
            <person name="Goolsby J.A."/>
            <person name="Tidwell J."/>
            <person name="Bellgard S.E."/>
            <person name="Bellgard M.I."/>
        </authorList>
    </citation>
    <scope>NUCLEOTIDE SEQUENCE</scope>
    <source>
        <tissue evidence="1">Shoot tissue taken approximately 20 cm above the soil surface</tissue>
    </source>
</reference>
<dbReference type="EMBL" id="GBRH01239499">
    <property type="protein sequence ID" value="JAD58396.1"/>
    <property type="molecule type" value="Transcribed_RNA"/>
</dbReference>
<reference evidence="1" key="1">
    <citation type="submission" date="2014-09" db="EMBL/GenBank/DDBJ databases">
        <authorList>
            <person name="Magalhaes I.L.F."/>
            <person name="Oliveira U."/>
            <person name="Santos F.R."/>
            <person name="Vidigal T.H.D.A."/>
            <person name="Brescovit A.D."/>
            <person name="Santos A.J."/>
        </authorList>
    </citation>
    <scope>NUCLEOTIDE SEQUENCE</scope>
    <source>
        <tissue evidence="1">Shoot tissue taken approximately 20 cm above the soil surface</tissue>
    </source>
</reference>
<organism evidence="1">
    <name type="scientific">Arundo donax</name>
    <name type="common">Giant reed</name>
    <name type="synonym">Donax arundinaceus</name>
    <dbReference type="NCBI Taxonomy" id="35708"/>
    <lineage>
        <taxon>Eukaryota</taxon>
        <taxon>Viridiplantae</taxon>
        <taxon>Streptophyta</taxon>
        <taxon>Embryophyta</taxon>
        <taxon>Tracheophyta</taxon>
        <taxon>Spermatophyta</taxon>
        <taxon>Magnoliopsida</taxon>
        <taxon>Liliopsida</taxon>
        <taxon>Poales</taxon>
        <taxon>Poaceae</taxon>
        <taxon>PACMAD clade</taxon>
        <taxon>Arundinoideae</taxon>
        <taxon>Arundineae</taxon>
        <taxon>Arundo</taxon>
    </lineage>
</organism>